<proteinExistence type="inferred from homology"/>
<organism evidence="5 6">
    <name type="scientific">Cryobacterium ruanii</name>
    <dbReference type="NCBI Taxonomy" id="1259197"/>
    <lineage>
        <taxon>Bacteria</taxon>
        <taxon>Bacillati</taxon>
        <taxon>Actinomycetota</taxon>
        <taxon>Actinomycetes</taxon>
        <taxon>Micrococcales</taxon>
        <taxon>Microbacteriaceae</taxon>
        <taxon>Cryobacterium</taxon>
    </lineage>
</organism>
<dbReference type="InterPro" id="IPR036291">
    <property type="entry name" value="NAD(P)-bd_dom_sf"/>
</dbReference>
<dbReference type="Proteomes" id="UP000298154">
    <property type="component" value="Unassembled WGS sequence"/>
</dbReference>
<keyword evidence="2" id="KW-0560">Oxidoreductase</keyword>
<dbReference type="GO" id="GO:0016491">
    <property type="term" value="F:oxidoreductase activity"/>
    <property type="evidence" value="ECO:0007669"/>
    <property type="project" value="UniProtKB-KW"/>
</dbReference>
<dbReference type="PRINTS" id="PR00080">
    <property type="entry name" value="SDRFAMILY"/>
</dbReference>
<comment type="caution">
    <text evidence="5">The sequence shown here is derived from an EMBL/GenBank/DDBJ whole genome shotgun (WGS) entry which is preliminary data.</text>
</comment>
<dbReference type="RefSeq" id="WP_134555473.1">
    <property type="nucleotide sequence ID" value="NZ_SOHK01000012.1"/>
</dbReference>
<dbReference type="InterPro" id="IPR057326">
    <property type="entry name" value="KR_dom"/>
</dbReference>
<feature type="domain" description="Ketoreductase" evidence="4">
    <location>
        <begin position="7"/>
        <end position="185"/>
    </location>
</feature>
<dbReference type="Pfam" id="PF00106">
    <property type="entry name" value="adh_short"/>
    <property type="match status" value="1"/>
</dbReference>
<dbReference type="SUPFAM" id="SSF51735">
    <property type="entry name" value="NAD(P)-binding Rossmann-fold domains"/>
    <property type="match status" value="1"/>
</dbReference>
<dbReference type="Gene3D" id="3.40.50.720">
    <property type="entry name" value="NAD(P)-binding Rossmann-like Domain"/>
    <property type="match status" value="1"/>
</dbReference>
<evidence type="ECO:0000256" key="1">
    <source>
        <dbReference type="ARBA" id="ARBA00006484"/>
    </source>
</evidence>
<name>A0A4R9ANM4_9MICO</name>
<accession>A0A4R9ANM4</accession>
<gene>
    <name evidence="5" type="ORF">E3T47_07465</name>
</gene>
<dbReference type="OrthoDB" id="3784334at2"/>
<evidence type="ECO:0000256" key="2">
    <source>
        <dbReference type="ARBA" id="ARBA00023002"/>
    </source>
</evidence>
<evidence type="ECO:0000259" key="4">
    <source>
        <dbReference type="SMART" id="SM00822"/>
    </source>
</evidence>
<sequence>MTLLTGSSILIVGATGGLGREIAQILSAEGALLTLHGRTPERLADLGIAAARVTGDLRDPETAAQLVAAALAAHGRIDGIVNTAGLVAFGPVVQVSDETIDTLMAVNATAPMRLLRAAYPALVESSSAHRDPFFLTLSGVVSESPTANMAAYSASKAALAAFAKAAGREMRRDGIRFLDARPGHTETGLATRPIQGVAPRLPAGYRPTDVARRIVDAIVADERDLPSTAFAS</sequence>
<evidence type="ECO:0000313" key="6">
    <source>
        <dbReference type="Proteomes" id="UP000298154"/>
    </source>
</evidence>
<dbReference type="AlphaFoldDB" id="A0A4R9ANM4"/>
<reference evidence="5 6" key="1">
    <citation type="submission" date="2019-03" db="EMBL/GenBank/DDBJ databases">
        <title>Genomics of glacier-inhabiting Cryobacterium strains.</title>
        <authorList>
            <person name="Liu Q."/>
            <person name="Xin Y.-H."/>
        </authorList>
    </citation>
    <scope>NUCLEOTIDE SEQUENCE [LARGE SCALE GENOMIC DNA]</scope>
    <source>
        <strain evidence="5 6">Sr36</strain>
    </source>
</reference>
<dbReference type="EMBL" id="SOHK01000012">
    <property type="protein sequence ID" value="TFD66336.1"/>
    <property type="molecule type" value="Genomic_DNA"/>
</dbReference>
<evidence type="ECO:0000313" key="5">
    <source>
        <dbReference type="EMBL" id="TFD66336.1"/>
    </source>
</evidence>
<dbReference type="PANTHER" id="PTHR44196:SF1">
    <property type="entry name" value="DEHYDROGENASE_REDUCTASE SDR FAMILY MEMBER 7B"/>
    <property type="match status" value="1"/>
</dbReference>
<keyword evidence="6" id="KW-1185">Reference proteome</keyword>
<evidence type="ECO:0000256" key="3">
    <source>
        <dbReference type="RuleBase" id="RU000363"/>
    </source>
</evidence>
<comment type="similarity">
    <text evidence="1 3">Belongs to the short-chain dehydrogenases/reductases (SDR) family.</text>
</comment>
<dbReference type="InterPro" id="IPR002347">
    <property type="entry name" value="SDR_fam"/>
</dbReference>
<dbReference type="PRINTS" id="PR00081">
    <property type="entry name" value="GDHRDH"/>
</dbReference>
<protein>
    <submittedName>
        <fullName evidence="5">SDR family oxidoreductase</fullName>
    </submittedName>
</protein>
<dbReference type="CDD" id="cd05233">
    <property type="entry name" value="SDR_c"/>
    <property type="match status" value="1"/>
</dbReference>
<dbReference type="PANTHER" id="PTHR44196">
    <property type="entry name" value="DEHYDROGENASE/REDUCTASE SDR FAMILY MEMBER 7B"/>
    <property type="match status" value="1"/>
</dbReference>
<dbReference type="SMART" id="SM00822">
    <property type="entry name" value="PKS_KR"/>
    <property type="match status" value="1"/>
</dbReference>
<dbReference type="GO" id="GO:0016020">
    <property type="term" value="C:membrane"/>
    <property type="evidence" value="ECO:0007669"/>
    <property type="project" value="TreeGrafter"/>
</dbReference>